<name>A0A0P7KQF2_9RHOB</name>
<proteinExistence type="predicted"/>
<dbReference type="EMBL" id="LKBA01000002">
    <property type="protein sequence ID" value="KPN64685.1"/>
    <property type="molecule type" value="Genomic_DNA"/>
</dbReference>
<evidence type="ECO:0000313" key="2">
    <source>
        <dbReference type="Proteomes" id="UP000050471"/>
    </source>
</evidence>
<organism evidence="1 2">
    <name type="scientific">Aliiroseovarius crassostreae</name>
    <dbReference type="NCBI Taxonomy" id="154981"/>
    <lineage>
        <taxon>Bacteria</taxon>
        <taxon>Pseudomonadati</taxon>
        <taxon>Pseudomonadota</taxon>
        <taxon>Alphaproteobacteria</taxon>
        <taxon>Rhodobacterales</taxon>
        <taxon>Paracoccaceae</taxon>
        <taxon>Aliiroseovarius</taxon>
    </lineage>
</organism>
<evidence type="ECO:0000313" key="1">
    <source>
        <dbReference type="EMBL" id="KPN64685.1"/>
    </source>
</evidence>
<dbReference type="STRING" id="154981.AKJ29_00170"/>
<reference evidence="1 2" key="1">
    <citation type="submission" date="2015-09" db="EMBL/GenBank/DDBJ databases">
        <title>Draft genome sequence of Aliiroseovarius crassostreae CV919-312TSm, the causative agent of Roseovarius Oyster Disease (formerly Juvenile Oyster Disease).</title>
        <authorList>
            <person name="Kessner L."/>
            <person name="Spinard E."/>
            <person name="Nelson D."/>
        </authorList>
    </citation>
    <scope>NUCLEOTIDE SEQUENCE [LARGE SCALE GENOMIC DNA]</scope>
    <source>
        <strain evidence="1 2">CV919-312</strain>
    </source>
</reference>
<dbReference type="Proteomes" id="UP000050471">
    <property type="component" value="Unassembled WGS sequence"/>
</dbReference>
<keyword evidence="2" id="KW-1185">Reference proteome</keyword>
<dbReference type="OrthoDB" id="9797300at2"/>
<sequence length="73" mass="7844">MAKNKKTKAPVVDANDYAVVENDITIPFFSDILEPQDDVLVSQGNGKGLKLYDEVARGLRPLPAISTDIGLSA</sequence>
<dbReference type="AlphaFoldDB" id="A0A0P7KQF2"/>
<comment type="caution">
    <text evidence="1">The sequence shown here is derived from an EMBL/GenBank/DDBJ whole genome shotgun (WGS) entry which is preliminary data.</text>
</comment>
<gene>
    <name evidence="1" type="ORF">AKJ29_00170</name>
</gene>
<accession>A0A0P7KQF2</accession>
<protein>
    <submittedName>
        <fullName evidence="1">Uncharacterized protein</fullName>
    </submittedName>
</protein>
<dbReference type="RefSeq" id="WP_055187517.1">
    <property type="nucleotide sequence ID" value="NZ_FPBS01000062.1"/>
</dbReference>